<dbReference type="EC" id="6.1.1.4" evidence="2"/>
<keyword evidence="7 10" id="KW-0030">Aminoacyl-tRNA synthetase</keyword>
<dbReference type="CDD" id="cd07958">
    <property type="entry name" value="Anticodon_Ia_Leu_BEm"/>
    <property type="match status" value="1"/>
</dbReference>
<keyword evidence="4 10" id="KW-0547">Nucleotide-binding</keyword>
<dbReference type="AlphaFoldDB" id="A0A0G4HPQ5"/>
<feature type="chain" id="PRO_5005191634" description="leucine--tRNA ligase" evidence="11">
    <location>
        <begin position="21"/>
        <end position="1002"/>
    </location>
</feature>
<evidence type="ECO:0000256" key="6">
    <source>
        <dbReference type="ARBA" id="ARBA00022917"/>
    </source>
</evidence>
<keyword evidence="6 10" id="KW-0648">Protein biosynthesis</keyword>
<comment type="similarity">
    <text evidence="1 10">Belongs to the class-I aminoacyl-tRNA synthetase family.</text>
</comment>
<dbReference type="Pfam" id="PF00133">
    <property type="entry name" value="tRNA-synt_1"/>
    <property type="match status" value="2"/>
</dbReference>
<dbReference type="VEuPathDB" id="CryptoDB:Cvel_7809"/>
<dbReference type="Gene3D" id="1.10.730.10">
    <property type="entry name" value="Isoleucyl-tRNA Synthetase, Domain 1"/>
    <property type="match status" value="1"/>
</dbReference>
<keyword evidence="5 10" id="KW-0067">ATP-binding</keyword>
<evidence type="ECO:0000259" key="15">
    <source>
        <dbReference type="Pfam" id="PF13603"/>
    </source>
</evidence>
<dbReference type="InterPro" id="IPR001412">
    <property type="entry name" value="aa-tRNA-synth_I_CS"/>
</dbReference>
<comment type="catalytic activity">
    <reaction evidence="9">
        <text>tRNA(Leu) + L-leucine + ATP = L-leucyl-tRNA(Leu) + AMP + diphosphate</text>
        <dbReference type="Rhea" id="RHEA:11688"/>
        <dbReference type="Rhea" id="RHEA-COMP:9613"/>
        <dbReference type="Rhea" id="RHEA-COMP:9622"/>
        <dbReference type="ChEBI" id="CHEBI:30616"/>
        <dbReference type="ChEBI" id="CHEBI:33019"/>
        <dbReference type="ChEBI" id="CHEBI:57427"/>
        <dbReference type="ChEBI" id="CHEBI:78442"/>
        <dbReference type="ChEBI" id="CHEBI:78494"/>
        <dbReference type="ChEBI" id="CHEBI:456215"/>
        <dbReference type="EC" id="6.1.1.4"/>
    </reaction>
</comment>
<evidence type="ECO:0000313" key="16">
    <source>
        <dbReference type="EMBL" id="CEM46207.1"/>
    </source>
</evidence>
<dbReference type="EMBL" id="CDMZ01003399">
    <property type="protein sequence ID" value="CEM46207.1"/>
    <property type="molecule type" value="Genomic_DNA"/>
</dbReference>
<dbReference type="InterPro" id="IPR002300">
    <property type="entry name" value="aa-tRNA-synth_Ia"/>
</dbReference>
<dbReference type="Pfam" id="PF13603">
    <property type="entry name" value="tRNA-synt_1_2"/>
    <property type="match status" value="1"/>
</dbReference>
<dbReference type="InterPro" id="IPR013155">
    <property type="entry name" value="M/V/L/I-tRNA-synth_anticd-bd"/>
</dbReference>
<evidence type="ECO:0000256" key="5">
    <source>
        <dbReference type="ARBA" id="ARBA00022840"/>
    </source>
</evidence>
<dbReference type="Pfam" id="PF08264">
    <property type="entry name" value="Anticodon_1"/>
    <property type="match status" value="1"/>
</dbReference>
<gene>
    <name evidence="16" type="ORF">Cvel_7809</name>
</gene>
<evidence type="ECO:0000256" key="11">
    <source>
        <dbReference type="SAM" id="SignalP"/>
    </source>
</evidence>
<accession>A0A0G4HPQ5</accession>
<dbReference type="InterPro" id="IPR009008">
    <property type="entry name" value="Val/Leu/Ile-tRNA-synth_edit"/>
</dbReference>
<dbReference type="PROSITE" id="PS00178">
    <property type="entry name" value="AA_TRNA_LIGASE_I"/>
    <property type="match status" value="1"/>
</dbReference>
<dbReference type="PhylomeDB" id="A0A0G4HPQ5"/>
<feature type="domain" description="Methionyl/Leucyl tRNA synthetase" evidence="14">
    <location>
        <begin position="125"/>
        <end position="256"/>
    </location>
</feature>
<dbReference type="InterPro" id="IPR002302">
    <property type="entry name" value="Leu-tRNA-ligase"/>
</dbReference>
<dbReference type="SUPFAM" id="SSF52374">
    <property type="entry name" value="Nucleotidylyl transferase"/>
    <property type="match status" value="1"/>
</dbReference>
<evidence type="ECO:0000256" key="7">
    <source>
        <dbReference type="ARBA" id="ARBA00023146"/>
    </source>
</evidence>
<dbReference type="CDD" id="cd00812">
    <property type="entry name" value="LeuRS_core"/>
    <property type="match status" value="1"/>
</dbReference>
<feature type="signal peptide" evidence="11">
    <location>
        <begin position="1"/>
        <end position="20"/>
    </location>
</feature>
<evidence type="ECO:0000256" key="8">
    <source>
        <dbReference type="ARBA" id="ARBA00030520"/>
    </source>
</evidence>
<dbReference type="Gene3D" id="3.90.740.10">
    <property type="entry name" value="Valyl/Leucyl/Isoleucyl-tRNA synthetase, editing domain"/>
    <property type="match status" value="1"/>
</dbReference>
<evidence type="ECO:0000259" key="13">
    <source>
        <dbReference type="Pfam" id="PF08264"/>
    </source>
</evidence>
<sequence>MVRLSVRLSAVCFPLLGVSGSLLVRSTRKKRDGTQSTSAFLSSPHLAAFPKLRLQDVVSPLSASSKADTSPPPVSEDLLLSAQAYPHAEVEPQWQSAWETEQTYRTPGKAELDFSAPKFYCLDMFPYPSGAGLHVGHPEGYTATDIISRYKKMKGFNVLHPMGWDAFGLPAEQFAIQTGTHPAITTTRNVNRFREQLKRLGFSYDWSREVSTTDPKYYKWTQWIFLQLYKKGLAYQAEVPVNWCPELGTVLANEEVIDGKSERGGFPVFRRPLRQWVLKITEYAQRLLDDLEGLDWPESIKEMQRQWIGRSEGIAVKFPLCKVGEREGEEEKSVEVFTTRADTLMGCTYVVLAPEHPLLEGDGLVTTEQRGEVEAYREAAARKTDMQREEEVKEKTGVFTGGFVSHPLTGETLPVWVADYVLGGYGSGAVMAVPAHDTRDFQFAQKFGLHIKRVIVPSKKEGKEGEGIDKGTGDVEGGDGLPFTLPGVLVDSGALTGLETPEAKRKVASALEERGMGGVKVTFKLRDWLFSRQRYWGEPFPLSFTESGDVVLADERSLPVTLPDMESFQPSGTTEGPLANAREWVEFTDAEGRQLRRETNTMPQWAGSCWYYLRYVDPSNDEFLVDPELEKYWLPVDLYVGGAEHAVLHLLYARFWHKVLFDCGVVKTAEPFHRLVNQGLILGPPAHTAFRKSDGSFVSASSVESRPGVEGFFEKSSGEAVSPEKVEETDLVRKGDGFSLTEHPDVAVLSRSEKMSKSKGNVVNPDDIVKDFGADALRLYLMFMGPLEAVKPWSDKGVEAMSRFLNRFWRVMLKEAAKKRSIEGTPAGDAGGKMDLCMLPDVEPTKEQRRVCSQTVQRVSESIETLRFNNGISAIMEFCNAALKWDSIPRSIAADVVRALSPFAPHIAEECWRKAVGGEGSVSLAQWPTFDPKDLEESEVTVAVQVNGKTRDTVTVPKDASKDEALKAALSSPKVVSFIEKSGKKIVKEIIIPGKIVNLILK</sequence>
<feature type="domain" description="Methionyl/Valyl/Leucyl/Isoleucyl-tRNA synthetase anticodon-binding" evidence="13">
    <location>
        <begin position="851"/>
        <end position="963"/>
    </location>
</feature>
<evidence type="ECO:0000256" key="3">
    <source>
        <dbReference type="ARBA" id="ARBA00022598"/>
    </source>
</evidence>
<dbReference type="InterPro" id="IPR025709">
    <property type="entry name" value="Leu_tRNA-synth_edit"/>
</dbReference>
<dbReference type="SUPFAM" id="SSF47323">
    <property type="entry name" value="Anticodon-binding domain of a subclass of class I aminoacyl-tRNA synthetases"/>
    <property type="match status" value="1"/>
</dbReference>
<dbReference type="PANTHER" id="PTHR43740">
    <property type="entry name" value="LEUCYL-TRNA SYNTHETASE"/>
    <property type="match status" value="1"/>
</dbReference>
<dbReference type="InterPro" id="IPR015413">
    <property type="entry name" value="Methionyl/Leucyl_tRNA_Synth"/>
</dbReference>
<dbReference type="GO" id="GO:0006429">
    <property type="term" value="P:leucyl-tRNA aminoacylation"/>
    <property type="evidence" value="ECO:0007669"/>
    <property type="project" value="InterPro"/>
</dbReference>
<reference evidence="16" key="1">
    <citation type="submission" date="2014-11" db="EMBL/GenBank/DDBJ databases">
        <authorList>
            <person name="Otto D Thomas"/>
            <person name="Naeem Raeece"/>
        </authorList>
    </citation>
    <scope>NUCLEOTIDE SEQUENCE</scope>
</reference>
<dbReference type="SUPFAM" id="SSF50677">
    <property type="entry name" value="ValRS/IleRS/LeuRS editing domain"/>
    <property type="match status" value="1"/>
</dbReference>
<dbReference type="InterPro" id="IPR014729">
    <property type="entry name" value="Rossmann-like_a/b/a_fold"/>
</dbReference>
<feature type="domain" description="Aminoacyl-tRNA synthetase class Ia" evidence="12">
    <location>
        <begin position="753"/>
        <end position="783"/>
    </location>
</feature>
<feature type="domain" description="Aminoacyl-tRNA synthetase class Ia" evidence="12">
    <location>
        <begin position="525"/>
        <end position="683"/>
    </location>
</feature>
<dbReference type="GO" id="GO:0005829">
    <property type="term" value="C:cytosol"/>
    <property type="evidence" value="ECO:0007669"/>
    <property type="project" value="TreeGrafter"/>
</dbReference>
<name>A0A0G4HPQ5_9ALVE</name>
<feature type="domain" description="Leucyl-tRNA synthetase editing" evidence="15">
    <location>
        <begin position="305"/>
        <end position="511"/>
    </location>
</feature>
<evidence type="ECO:0000256" key="1">
    <source>
        <dbReference type="ARBA" id="ARBA00005594"/>
    </source>
</evidence>
<dbReference type="InterPro" id="IPR009080">
    <property type="entry name" value="tRNAsynth_Ia_anticodon-bd"/>
</dbReference>
<evidence type="ECO:0000259" key="12">
    <source>
        <dbReference type="Pfam" id="PF00133"/>
    </source>
</evidence>
<dbReference type="Gene3D" id="3.40.50.620">
    <property type="entry name" value="HUPs"/>
    <property type="match status" value="2"/>
</dbReference>
<dbReference type="HAMAP" id="MF_00049_B">
    <property type="entry name" value="Leu_tRNA_synth_B"/>
    <property type="match status" value="1"/>
</dbReference>
<evidence type="ECO:0000256" key="9">
    <source>
        <dbReference type="ARBA" id="ARBA00047469"/>
    </source>
</evidence>
<dbReference type="PRINTS" id="PR00985">
    <property type="entry name" value="TRNASYNTHLEU"/>
</dbReference>
<evidence type="ECO:0000256" key="2">
    <source>
        <dbReference type="ARBA" id="ARBA00013164"/>
    </source>
</evidence>
<evidence type="ECO:0000259" key="14">
    <source>
        <dbReference type="Pfam" id="PF09334"/>
    </source>
</evidence>
<keyword evidence="3 10" id="KW-0436">Ligase</keyword>
<dbReference type="Pfam" id="PF09334">
    <property type="entry name" value="tRNA-synt_1g"/>
    <property type="match status" value="1"/>
</dbReference>
<dbReference type="GO" id="GO:0005524">
    <property type="term" value="F:ATP binding"/>
    <property type="evidence" value="ECO:0007669"/>
    <property type="project" value="UniProtKB-KW"/>
</dbReference>
<dbReference type="GO" id="GO:0002161">
    <property type="term" value="F:aminoacyl-tRNA deacylase activity"/>
    <property type="evidence" value="ECO:0007669"/>
    <property type="project" value="InterPro"/>
</dbReference>
<dbReference type="NCBIfam" id="TIGR00396">
    <property type="entry name" value="leuS_bact"/>
    <property type="match status" value="1"/>
</dbReference>
<evidence type="ECO:0000256" key="10">
    <source>
        <dbReference type="RuleBase" id="RU363035"/>
    </source>
</evidence>
<dbReference type="FunFam" id="1.10.730.10:FF:000002">
    <property type="entry name" value="Leucine--tRNA ligase"/>
    <property type="match status" value="1"/>
</dbReference>
<keyword evidence="11" id="KW-0732">Signal</keyword>
<dbReference type="GO" id="GO:0004823">
    <property type="term" value="F:leucine-tRNA ligase activity"/>
    <property type="evidence" value="ECO:0007669"/>
    <property type="project" value="UniProtKB-EC"/>
</dbReference>
<protein>
    <recommendedName>
        <fullName evidence="2">leucine--tRNA ligase</fullName>
        <ecNumber evidence="2">6.1.1.4</ecNumber>
    </recommendedName>
    <alternativeName>
        <fullName evidence="8">Leucyl-tRNA synthetase</fullName>
    </alternativeName>
</protein>
<dbReference type="FunFam" id="3.40.50.620:FF:000056">
    <property type="entry name" value="Leucine--tRNA ligase"/>
    <property type="match status" value="1"/>
</dbReference>
<proteinExistence type="inferred from homology"/>
<organism evidence="16">
    <name type="scientific">Chromera velia CCMP2878</name>
    <dbReference type="NCBI Taxonomy" id="1169474"/>
    <lineage>
        <taxon>Eukaryota</taxon>
        <taxon>Sar</taxon>
        <taxon>Alveolata</taxon>
        <taxon>Colpodellida</taxon>
        <taxon>Chromeraceae</taxon>
        <taxon>Chromera</taxon>
    </lineage>
</organism>
<evidence type="ECO:0000256" key="4">
    <source>
        <dbReference type="ARBA" id="ARBA00022741"/>
    </source>
</evidence>
<dbReference type="FunFam" id="3.40.50.620:FF:000077">
    <property type="entry name" value="Leucine--tRNA ligase"/>
    <property type="match status" value="1"/>
</dbReference>
<dbReference type="PANTHER" id="PTHR43740:SF2">
    <property type="entry name" value="LEUCINE--TRNA LIGASE, MITOCHONDRIAL"/>
    <property type="match status" value="1"/>
</dbReference>